<feature type="domain" description="MD-2-related lipid-recognition" evidence="9">
    <location>
        <begin position="104"/>
        <end position="226"/>
    </location>
</feature>
<dbReference type="STRING" id="1072389.K1WQU0"/>
<dbReference type="FunFam" id="2.60.40.770:FF:000004">
    <property type="entry name" value="Phosphatidylglycerol/phosphatidylinositol transfer protein"/>
    <property type="match status" value="1"/>
</dbReference>
<dbReference type="GeneID" id="18762542"/>
<evidence type="ECO:0000313" key="11">
    <source>
        <dbReference type="Proteomes" id="UP000006753"/>
    </source>
</evidence>
<comment type="subunit">
    <text evidence="3">Monomer.</text>
</comment>
<evidence type="ECO:0000256" key="7">
    <source>
        <dbReference type="ARBA" id="ARBA00023055"/>
    </source>
</evidence>
<dbReference type="InterPro" id="IPR033917">
    <property type="entry name" value="ML_PG-PI_TP"/>
</dbReference>
<dbReference type="SMART" id="SM00737">
    <property type="entry name" value="ML"/>
    <property type="match status" value="1"/>
</dbReference>
<dbReference type="SUPFAM" id="SSF81296">
    <property type="entry name" value="E set domains"/>
    <property type="match status" value="1"/>
</dbReference>
<dbReference type="PANTHER" id="PTHR11306:SF0">
    <property type="entry name" value="PHOSPHATIDYLGLYCEROL_PHOSPHATIDYLINOSITOL TRANSFER PROTEIN"/>
    <property type="match status" value="1"/>
</dbReference>
<name>K1WQU0_MARBU</name>
<dbReference type="OrthoDB" id="6409159at2759"/>
<reference evidence="10 11" key="1">
    <citation type="journal article" date="2012" name="BMC Genomics">
        <title>Sequencing the genome of Marssonina brunnea reveals fungus-poplar co-evolution.</title>
        <authorList>
            <person name="Zhu S."/>
            <person name="Cao Y.-Z."/>
            <person name="Jiang C."/>
            <person name="Tan B.-Y."/>
            <person name="Wang Z."/>
            <person name="Feng S."/>
            <person name="Zhang L."/>
            <person name="Su X.-H."/>
            <person name="Brejova B."/>
            <person name="Vinar T."/>
            <person name="Xu M."/>
            <person name="Wang M.-X."/>
            <person name="Zhang S.-G."/>
            <person name="Huang M.-R."/>
            <person name="Wu R."/>
            <person name="Zhou Y."/>
        </authorList>
    </citation>
    <scope>NUCLEOTIDE SEQUENCE [LARGE SCALE GENOMIC DNA]</scope>
    <source>
        <strain evidence="10 11">MB_m1</strain>
    </source>
</reference>
<protein>
    <recommendedName>
        <fullName evidence="4">Phosphatidylglycerol/phosphatidylinositol transfer protein</fullName>
    </recommendedName>
</protein>
<dbReference type="KEGG" id="mbe:MBM_06607"/>
<evidence type="ECO:0000256" key="4">
    <source>
        <dbReference type="ARBA" id="ARBA00016056"/>
    </source>
</evidence>
<keyword evidence="6" id="KW-0732">Signal</keyword>
<accession>K1WQU0</accession>
<dbReference type="Pfam" id="PF02221">
    <property type="entry name" value="E1_DerP2_DerF2"/>
    <property type="match status" value="1"/>
</dbReference>
<dbReference type="FunCoup" id="K1WQU0">
    <property type="interactions" value="99"/>
</dbReference>
<dbReference type="AlphaFoldDB" id="K1WQU0"/>
<dbReference type="Proteomes" id="UP000006753">
    <property type="component" value="Unassembled WGS sequence"/>
</dbReference>
<evidence type="ECO:0000256" key="3">
    <source>
        <dbReference type="ARBA" id="ARBA00011245"/>
    </source>
</evidence>
<evidence type="ECO:0000259" key="9">
    <source>
        <dbReference type="SMART" id="SM00737"/>
    </source>
</evidence>
<dbReference type="eggNOG" id="KOG4680">
    <property type="taxonomic scope" value="Eukaryota"/>
</dbReference>
<dbReference type="CDD" id="cd00917">
    <property type="entry name" value="PG-PI_TP"/>
    <property type="match status" value="1"/>
</dbReference>
<dbReference type="HOGENOM" id="CLU_097982_0_0_1"/>
<dbReference type="GO" id="GO:0032934">
    <property type="term" value="F:sterol binding"/>
    <property type="evidence" value="ECO:0007669"/>
    <property type="project" value="InterPro"/>
</dbReference>
<dbReference type="GO" id="GO:0032366">
    <property type="term" value="P:intracellular sterol transport"/>
    <property type="evidence" value="ECO:0007669"/>
    <property type="project" value="InterPro"/>
</dbReference>
<keyword evidence="7" id="KW-0445">Lipid transport</keyword>
<keyword evidence="5" id="KW-0813">Transport</keyword>
<evidence type="ECO:0000256" key="1">
    <source>
        <dbReference type="ARBA" id="ARBA00002053"/>
    </source>
</evidence>
<evidence type="ECO:0000256" key="5">
    <source>
        <dbReference type="ARBA" id="ARBA00022448"/>
    </source>
</evidence>
<sequence>MAISKAPPASSDPATSLSIHAKAINCSAPATHEPQLVQLRNPDRSPLTSQTSYPRKPPRTRNMKFPSSILTLLLSSLVAVDGLSLFGSQKVLGEGGPVPGDNPLTFCKADHSSDILTLQKVNLSPNPPKAGQTLRIEAVGTLLEDIEQDAKVILQVKYGLIRLVNTEADLCQQVSNVDMECPIKKGPITITKDVELPKEIPPGKYSVFADAYTMDGKHITCLEATVQFSNS</sequence>
<dbReference type="PANTHER" id="PTHR11306">
    <property type="entry name" value="NIEMANN PICK TYPE C2 PROTEIN NPC2-RELATED"/>
    <property type="match status" value="1"/>
</dbReference>
<dbReference type="Gene3D" id="2.60.40.770">
    <property type="match status" value="1"/>
</dbReference>
<organism evidence="10 11">
    <name type="scientific">Marssonina brunnea f. sp. multigermtubi (strain MB_m1)</name>
    <name type="common">Marssonina leaf spot fungus</name>
    <dbReference type="NCBI Taxonomy" id="1072389"/>
    <lineage>
        <taxon>Eukaryota</taxon>
        <taxon>Fungi</taxon>
        <taxon>Dikarya</taxon>
        <taxon>Ascomycota</taxon>
        <taxon>Pezizomycotina</taxon>
        <taxon>Leotiomycetes</taxon>
        <taxon>Helotiales</taxon>
        <taxon>Drepanopezizaceae</taxon>
        <taxon>Drepanopeziza</taxon>
    </lineage>
</organism>
<evidence type="ECO:0000256" key="2">
    <source>
        <dbReference type="ARBA" id="ARBA00006370"/>
    </source>
</evidence>
<dbReference type="InterPro" id="IPR003172">
    <property type="entry name" value="ML_dom"/>
</dbReference>
<gene>
    <name evidence="10" type="ORF">MBM_06607</name>
</gene>
<dbReference type="InterPro" id="IPR039670">
    <property type="entry name" value="NPC2-like"/>
</dbReference>
<dbReference type="InterPro" id="IPR014756">
    <property type="entry name" value="Ig_E-set"/>
</dbReference>
<comment type="function">
    <text evidence="1">Catalyzes the intermembrane transfer of phosphatidylglycerol and phosphatidylinositol.</text>
</comment>
<dbReference type="RefSeq" id="XP_007294496.1">
    <property type="nucleotide sequence ID" value="XM_007294434.1"/>
</dbReference>
<comment type="similarity">
    <text evidence="2">Belongs to the NPC2 family.</text>
</comment>
<dbReference type="InParanoid" id="K1WQU0"/>
<proteinExistence type="inferred from homology"/>
<evidence type="ECO:0000313" key="10">
    <source>
        <dbReference type="EMBL" id="EKD15391.1"/>
    </source>
</evidence>
<dbReference type="EMBL" id="JH921442">
    <property type="protein sequence ID" value="EKD15391.1"/>
    <property type="molecule type" value="Genomic_DNA"/>
</dbReference>
<evidence type="ECO:0000256" key="6">
    <source>
        <dbReference type="ARBA" id="ARBA00022729"/>
    </source>
</evidence>
<keyword evidence="11" id="KW-1185">Reference proteome</keyword>
<evidence type="ECO:0000256" key="8">
    <source>
        <dbReference type="SAM" id="MobiDB-lite"/>
    </source>
</evidence>
<feature type="region of interest" description="Disordered" evidence="8">
    <location>
        <begin position="30"/>
        <end position="62"/>
    </location>
</feature>